<proteinExistence type="predicted"/>
<organism evidence="1 2">
    <name type="scientific">Pseudomonas abietaniphila</name>
    <dbReference type="NCBI Taxonomy" id="89065"/>
    <lineage>
        <taxon>Bacteria</taxon>
        <taxon>Pseudomonadati</taxon>
        <taxon>Pseudomonadota</taxon>
        <taxon>Gammaproteobacteria</taxon>
        <taxon>Pseudomonadales</taxon>
        <taxon>Pseudomonadaceae</taxon>
        <taxon>Pseudomonas</taxon>
    </lineage>
</organism>
<dbReference type="EMBL" id="FNCO01000021">
    <property type="protein sequence ID" value="SDJ10525.1"/>
    <property type="molecule type" value="Genomic_DNA"/>
</dbReference>
<dbReference type="STRING" id="89065.SAMN05216605_121125"/>
<name>A0A1G8R1S3_9PSED</name>
<dbReference type="RefSeq" id="WP_074758292.1">
    <property type="nucleotide sequence ID" value="NZ_FNCO01000021.1"/>
</dbReference>
<keyword evidence="2" id="KW-1185">Reference proteome</keyword>
<evidence type="ECO:0000313" key="2">
    <source>
        <dbReference type="Proteomes" id="UP000182894"/>
    </source>
</evidence>
<dbReference type="Proteomes" id="UP000182894">
    <property type="component" value="Unassembled WGS sequence"/>
</dbReference>
<protein>
    <submittedName>
        <fullName evidence="1">Uncharacterized protein</fullName>
    </submittedName>
</protein>
<evidence type="ECO:0000313" key="1">
    <source>
        <dbReference type="EMBL" id="SDJ10525.1"/>
    </source>
</evidence>
<sequence>MGSTATAKALEDFTKQVGGRKFSVLFDQLQAAGLRPLGKSNTGTLLFQYVADSGLVHDVLAFRRDPAVLSFPVSFWQDRKDQRLKLCEAFQPSELLSPVKGVGSQSNNSAGQIAVSKQTLERLQDLCKALCDSLESLRQY</sequence>
<gene>
    <name evidence="1" type="ORF">SAMN05216605_121125</name>
</gene>
<dbReference type="OrthoDB" id="7033365at2"/>
<accession>A0A1G8R1S3</accession>
<dbReference type="AlphaFoldDB" id="A0A1G8R1S3"/>
<reference evidence="2" key="1">
    <citation type="submission" date="2016-10" db="EMBL/GenBank/DDBJ databases">
        <authorList>
            <person name="Varghese N."/>
            <person name="Submissions S."/>
        </authorList>
    </citation>
    <scope>NUCLEOTIDE SEQUENCE [LARGE SCALE GENOMIC DNA]</scope>
    <source>
        <strain evidence="2">ATCC 700689</strain>
    </source>
</reference>